<dbReference type="InterPro" id="IPR001789">
    <property type="entry name" value="Sig_transdc_resp-reg_receiver"/>
</dbReference>
<dbReference type="AlphaFoldDB" id="A0A5J5IPW2"/>
<accession>A0A5J5IPW2</accession>
<dbReference type="EMBL" id="VYQF01000001">
    <property type="protein sequence ID" value="KAA9042044.1"/>
    <property type="molecule type" value="Genomic_DNA"/>
</dbReference>
<dbReference type="InterPro" id="IPR050595">
    <property type="entry name" value="Bact_response_regulator"/>
</dbReference>
<keyword evidence="5" id="KW-1185">Reference proteome</keyword>
<name>A0A5J5IPW2_9BACT</name>
<dbReference type="Pfam" id="PF00072">
    <property type="entry name" value="Response_reg"/>
    <property type="match status" value="1"/>
</dbReference>
<proteinExistence type="predicted"/>
<evidence type="ECO:0000313" key="5">
    <source>
        <dbReference type="Proteomes" id="UP000326903"/>
    </source>
</evidence>
<dbReference type="InterPro" id="IPR011006">
    <property type="entry name" value="CheY-like_superfamily"/>
</dbReference>
<dbReference type="SUPFAM" id="SSF52172">
    <property type="entry name" value="CheY-like"/>
    <property type="match status" value="1"/>
</dbReference>
<dbReference type="SMART" id="SM00448">
    <property type="entry name" value="REC"/>
    <property type="match status" value="1"/>
</dbReference>
<evidence type="ECO:0000256" key="2">
    <source>
        <dbReference type="PROSITE-ProRule" id="PRU00169"/>
    </source>
</evidence>
<feature type="modified residue" description="4-aspartylphosphate" evidence="2">
    <location>
        <position position="64"/>
    </location>
</feature>
<dbReference type="PANTHER" id="PTHR44591:SF3">
    <property type="entry name" value="RESPONSE REGULATORY DOMAIN-CONTAINING PROTEIN"/>
    <property type="match status" value="1"/>
</dbReference>
<evidence type="ECO:0000259" key="3">
    <source>
        <dbReference type="PROSITE" id="PS50110"/>
    </source>
</evidence>
<sequence>MIWFNYCRMEKLMDKILIVDDNSDILWVVETVLKRYGFEVMALPRGEDVIPKAKVFCPQLILLDVFLSGIDGIEVCNKLKDNPKTKDIPVIMFSAHTNFTDIQKFCKADDFIAKPFDVNELVSKIQFQIKAGTA</sequence>
<dbReference type="Proteomes" id="UP000326903">
    <property type="component" value="Unassembled WGS sequence"/>
</dbReference>
<dbReference type="PROSITE" id="PS50110">
    <property type="entry name" value="RESPONSE_REGULATORY"/>
    <property type="match status" value="1"/>
</dbReference>
<feature type="domain" description="Response regulatory" evidence="3">
    <location>
        <begin position="15"/>
        <end position="129"/>
    </location>
</feature>
<gene>
    <name evidence="4" type="ORF">FW778_08515</name>
</gene>
<comment type="caution">
    <text evidence="4">The sequence shown here is derived from an EMBL/GenBank/DDBJ whole genome shotgun (WGS) entry which is preliminary data.</text>
</comment>
<keyword evidence="1 2" id="KW-0597">Phosphoprotein</keyword>
<evidence type="ECO:0000313" key="4">
    <source>
        <dbReference type="EMBL" id="KAA9042044.1"/>
    </source>
</evidence>
<protein>
    <submittedName>
        <fullName evidence="4">Response regulator</fullName>
    </submittedName>
</protein>
<evidence type="ECO:0000256" key="1">
    <source>
        <dbReference type="ARBA" id="ARBA00022553"/>
    </source>
</evidence>
<dbReference type="GO" id="GO:0000160">
    <property type="term" value="P:phosphorelay signal transduction system"/>
    <property type="evidence" value="ECO:0007669"/>
    <property type="project" value="InterPro"/>
</dbReference>
<organism evidence="4 5">
    <name type="scientific">Ginsengibacter hankyongi</name>
    <dbReference type="NCBI Taxonomy" id="2607284"/>
    <lineage>
        <taxon>Bacteria</taxon>
        <taxon>Pseudomonadati</taxon>
        <taxon>Bacteroidota</taxon>
        <taxon>Chitinophagia</taxon>
        <taxon>Chitinophagales</taxon>
        <taxon>Chitinophagaceae</taxon>
        <taxon>Ginsengibacter</taxon>
    </lineage>
</organism>
<reference evidence="4 5" key="1">
    <citation type="submission" date="2019-09" db="EMBL/GenBank/DDBJ databases">
        <title>Draft genome sequence of Ginsengibacter sp. BR5-29.</title>
        <authorList>
            <person name="Im W.-T."/>
        </authorList>
    </citation>
    <scope>NUCLEOTIDE SEQUENCE [LARGE SCALE GENOMIC DNA]</scope>
    <source>
        <strain evidence="4 5">BR5-29</strain>
    </source>
</reference>
<dbReference type="PANTHER" id="PTHR44591">
    <property type="entry name" value="STRESS RESPONSE REGULATOR PROTEIN 1"/>
    <property type="match status" value="1"/>
</dbReference>
<dbReference type="Gene3D" id="3.40.50.2300">
    <property type="match status" value="1"/>
</dbReference>